<dbReference type="SUPFAM" id="SSF69318">
    <property type="entry name" value="Integrin alpha N-terminal domain"/>
    <property type="match status" value="1"/>
</dbReference>
<dbReference type="Proteomes" id="UP000322139">
    <property type="component" value="Unassembled WGS sequence"/>
</dbReference>
<accession>A0A5D4QZ46</accession>
<organism evidence="1 2">
    <name type="scientific">Bacillus infantis</name>
    <dbReference type="NCBI Taxonomy" id="324767"/>
    <lineage>
        <taxon>Bacteria</taxon>
        <taxon>Bacillati</taxon>
        <taxon>Bacillota</taxon>
        <taxon>Bacilli</taxon>
        <taxon>Bacillales</taxon>
        <taxon>Bacillaceae</taxon>
        <taxon>Bacillus</taxon>
    </lineage>
</organism>
<dbReference type="InterPro" id="IPR031841">
    <property type="entry name" value="Endopep_inhib"/>
</dbReference>
<evidence type="ECO:0000313" key="2">
    <source>
        <dbReference type="Proteomes" id="UP000322139"/>
    </source>
</evidence>
<dbReference type="PROSITE" id="PS51257">
    <property type="entry name" value="PROKAR_LIPOPROTEIN"/>
    <property type="match status" value="1"/>
</dbReference>
<reference evidence="1 2" key="1">
    <citation type="submission" date="2019-08" db="EMBL/GenBank/DDBJ databases">
        <title>Bacillus genomes from the desert of Cuatro Cienegas, Coahuila.</title>
        <authorList>
            <person name="Olmedo-Alvarez G."/>
        </authorList>
    </citation>
    <scope>NUCLEOTIDE SEQUENCE [LARGE SCALE GENOMIC DNA]</scope>
    <source>
        <strain evidence="1 2">CH446_14T</strain>
    </source>
</reference>
<dbReference type="EMBL" id="VTER01000014">
    <property type="protein sequence ID" value="TYS43181.1"/>
    <property type="molecule type" value="Genomic_DNA"/>
</dbReference>
<dbReference type="InterPro" id="IPR028994">
    <property type="entry name" value="Integrin_alpha_N"/>
</dbReference>
<proteinExistence type="predicted"/>
<name>A0A5D4QZ46_9BACI</name>
<comment type="caution">
    <text evidence="1">The sequence shown here is derived from an EMBL/GenBank/DDBJ whole genome shotgun (WGS) entry which is preliminary data.</text>
</comment>
<protein>
    <submittedName>
        <fullName evidence="1">Uncharacterized protein</fullName>
    </submittedName>
</protein>
<dbReference type="InterPro" id="IPR053749">
    <property type="entry name" value="TA_system-associated_sf"/>
</dbReference>
<dbReference type="AlphaFoldDB" id="A0A5D4QZ46"/>
<dbReference type="Gene3D" id="3.10.450.420">
    <property type="match status" value="1"/>
</dbReference>
<evidence type="ECO:0000313" key="1">
    <source>
        <dbReference type="EMBL" id="TYS43181.1"/>
    </source>
</evidence>
<dbReference type="RefSeq" id="WP_148976728.1">
    <property type="nucleotide sequence ID" value="NZ_JBNILB010000024.1"/>
</dbReference>
<dbReference type="Pfam" id="PF16800">
    <property type="entry name" value="Endopep_inhib"/>
    <property type="match status" value="1"/>
</dbReference>
<gene>
    <name evidence="1" type="ORF">FZD51_22110</name>
</gene>
<sequence>MRKLKLIAILLGFLLLGGCTFLPEPVSLIQAPRPPAEKIQEKENLEPVAKRFLPADAILAVPDRPVGGSSILEADFDGDGSPEAAVFYKLKGDPGKPGTLVLKKVQKEWTLQEDIKGIGFDVGWGAAADVTGDGADELLLGWSIGASAGSTLNIFSFAEGSLKKIGQENYHELEMVRPEEGSFYSLAVWARDLADVYQVDMLSWDGSRFTSDKELYPAYFPKVSQYYKARTAEVPDAAIYWYFLAEAQVKEGKPEEAIQSIEKGMNLNMIMPGYSKFSELKDEIIAMLGDRKGQDTALYIPESDLTLAIPLELFPYLTVEGSPGTSNEYSLSASIKPEGEEKGQLFDIVIYPKDAGEPMDEKDLLKLFEDDLYIYMVRKGWKNPYPTDSPAFELYSLAVSKKDEIISSLKRGSPVQKLENLEEEMLAAAINEAAQKRWHVQSGGNIEEMESITIDDLDYRFMGRDLDSESKLIQYFSSSFTNEAISAYITHSGIKEHNGRLVQPNADGGSIMGYQHAEILQMKDAGDVKEFDLKAPLGDTLLYETFHIEFEKTKAGWKISSMPGSF</sequence>